<dbReference type="eggNOG" id="ENOG50307I9">
    <property type="taxonomic scope" value="Bacteria"/>
</dbReference>
<dbReference type="RefSeq" id="WP_007347200.1">
    <property type="nucleotide sequence ID" value="NZ_CALY02000067.1"/>
</dbReference>
<protein>
    <submittedName>
        <fullName evidence="1">Uncharacterized protein</fullName>
    </submittedName>
</protein>
<dbReference type="Proteomes" id="UP000001077">
    <property type="component" value="Unassembled WGS sequence"/>
</dbReference>
<evidence type="ECO:0000313" key="1">
    <source>
        <dbReference type="EMBL" id="EJF86062.1"/>
    </source>
</evidence>
<dbReference type="EMBL" id="AILY01000019">
    <property type="protein sequence ID" value="EJF86062.1"/>
    <property type="molecule type" value="Genomic_DNA"/>
</dbReference>
<gene>
    <name evidence="1" type="ORF">MCY_00899</name>
</gene>
<dbReference type="AlphaFoldDB" id="J1JMV9"/>
<sequence length="120" mass="13776">MSKNRLLCVLIIFIICFSQIIEVRANLSRGRFQQDRFIAIKALEKDVCVQITRRAVMSISGQRSGENSRSLIGLTVEKMISTVVTFFVGKLVFKAVRVFKTWAGAKLSRSFEEWRTSLYH</sequence>
<organism evidence="1 2">
    <name type="scientific">Bartonella rattimassiliensis 15908</name>
    <dbReference type="NCBI Taxonomy" id="1094556"/>
    <lineage>
        <taxon>Bacteria</taxon>
        <taxon>Pseudomonadati</taxon>
        <taxon>Pseudomonadota</taxon>
        <taxon>Alphaproteobacteria</taxon>
        <taxon>Hyphomicrobiales</taxon>
        <taxon>Bartonellaceae</taxon>
        <taxon>Bartonella</taxon>
    </lineage>
</organism>
<comment type="caution">
    <text evidence="1">The sequence shown here is derived from an EMBL/GenBank/DDBJ whole genome shotgun (WGS) entry which is preliminary data.</text>
</comment>
<proteinExistence type="predicted"/>
<reference evidence="1 2" key="1">
    <citation type="submission" date="2012-03" db="EMBL/GenBank/DDBJ databases">
        <title>The Genome Sequence of Bartonella rattimassiliensis 15908.</title>
        <authorList>
            <consortium name="The Broad Institute Genome Sequencing Platform"/>
            <consortium name="The Broad Institute Genome Sequencing Center for Infectious Disease"/>
            <person name="Feldgarden M."/>
            <person name="Kirby J."/>
            <person name="Kosoy M."/>
            <person name="Birtles R."/>
            <person name="Probert W.S."/>
            <person name="Chiaraviglio L."/>
            <person name="Young S.K."/>
            <person name="Zeng Q."/>
            <person name="Gargeya S."/>
            <person name="Fitzgerald M."/>
            <person name="Haas B."/>
            <person name="Abouelleil A."/>
            <person name="Alvarado L."/>
            <person name="Arachchi H.M."/>
            <person name="Berlin A."/>
            <person name="Chapman S.B."/>
            <person name="Gearin G."/>
            <person name="Goldberg J."/>
            <person name="Griggs A."/>
            <person name="Gujja S."/>
            <person name="Hansen M."/>
            <person name="Heiman D."/>
            <person name="Howarth C."/>
            <person name="Larimer J."/>
            <person name="Lui A."/>
            <person name="MacDonald P.J.P."/>
            <person name="McCowen C."/>
            <person name="Montmayeur A."/>
            <person name="Murphy C."/>
            <person name="Neiman D."/>
            <person name="Pearson M."/>
            <person name="Priest M."/>
            <person name="Roberts A."/>
            <person name="Saif S."/>
            <person name="Shea T."/>
            <person name="Sisk P."/>
            <person name="Stolte C."/>
            <person name="Sykes S."/>
            <person name="Wortman J."/>
            <person name="Nusbaum C."/>
            <person name="Birren B."/>
        </authorList>
    </citation>
    <scope>NUCLEOTIDE SEQUENCE [LARGE SCALE GENOMIC DNA]</scope>
    <source>
        <strain evidence="1 2">15908</strain>
    </source>
</reference>
<evidence type="ECO:0000313" key="2">
    <source>
        <dbReference type="Proteomes" id="UP000001077"/>
    </source>
</evidence>
<dbReference type="PATRIC" id="fig|1094556.3.peg.1029"/>
<accession>J1JMV9</accession>
<dbReference type="OrthoDB" id="7923881at2"/>
<keyword evidence="2" id="KW-1185">Reference proteome</keyword>
<dbReference type="HOGENOM" id="CLU_2045095_0_0_5"/>
<name>J1JMV9_9HYPH</name>